<evidence type="ECO:0000256" key="3">
    <source>
        <dbReference type="SAM" id="MobiDB-lite"/>
    </source>
</evidence>
<feature type="region of interest" description="Disordered" evidence="3">
    <location>
        <begin position="13"/>
        <end position="33"/>
    </location>
</feature>
<keyword evidence="6" id="KW-1185">Reference proteome</keyword>
<dbReference type="Pfam" id="PF03976">
    <property type="entry name" value="PPK2"/>
    <property type="match status" value="1"/>
</dbReference>
<gene>
    <name evidence="5" type="ORF">IW245_006060</name>
</gene>
<dbReference type="AlphaFoldDB" id="A0A8J7KN44"/>
<evidence type="ECO:0000313" key="5">
    <source>
        <dbReference type="EMBL" id="MBG6139866.1"/>
    </source>
</evidence>
<name>A0A8J7KN44_9ACTN</name>
<dbReference type="InterPro" id="IPR022488">
    <property type="entry name" value="PPK2-related"/>
</dbReference>
<dbReference type="PIRSF" id="PIRSF028756">
    <property type="entry name" value="PPK2_prd"/>
    <property type="match status" value="1"/>
</dbReference>
<evidence type="ECO:0000256" key="1">
    <source>
        <dbReference type="ARBA" id="ARBA00022679"/>
    </source>
</evidence>
<dbReference type="Proteomes" id="UP000622552">
    <property type="component" value="Unassembled WGS sequence"/>
</dbReference>
<dbReference type="PANTHER" id="PTHR34383:SF3">
    <property type="entry name" value="POLYPHOSPHATE:AMP PHOSPHOTRANSFERASE"/>
    <property type="match status" value="1"/>
</dbReference>
<sequence length="281" mass="32014">MLTSDLLRAGPGVRLADIDPRGTPGVTSRKDPKQWSRVEVSLIGAELASHQEMLYADAKAGSDPRRVLLVLQAMDCGGKDGTVKNVVGQFDPLGLRIVSFGAPTKEELAHPFLWRIKNALPPAGYVGVFNRSHYEDVLIVRVHDLVPRRVWARRYDTINRFEAELVGEGYTLVKVMLHISKEEQRKRLADRLSDPTKHWKYNPGDIDERGYWDDYQEAYQAVLDRCSTEAAPWYVVPADRKWYRNYAVAALLREAFEGLNLKYPKADFDLKNEVKRLEASM</sequence>
<dbReference type="NCBIfam" id="TIGR03709">
    <property type="entry name" value="PPK2_rel_1"/>
    <property type="match status" value="1"/>
</dbReference>
<evidence type="ECO:0000259" key="4">
    <source>
        <dbReference type="Pfam" id="PF03976"/>
    </source>
</evidence>
<dbReference type="SUPFAM" id="SSF52540">
    <property type="entry name" value="P-loop containing nucleoside triphosphate hydrolases"/>
    <property type="match status" value="1"/>
</dbReference>
<dbReference type="InterPro" id="IPR022300">
    <property type="entry name" value="PPK2-rel_1"/>
</dbReference>
<evidence type="ECO:0000313" key="6">
    <source>
        <dbReference type="Proteomes" id="UP000622552"/>
    </source>
</evidence>
<proteinExistence type="predicted"/>
<dbReference type="InterPro" id="IPR016898">
    <property type="entry name" value="Polyphosphate_phosphotransfera"/>
</dbReference>
<dbReference type="InterPro" id="IPR027417">
    <property type="entry name" value="P-loop_NTPase"/>
</dbReference>
<comment type="caution">
    <text evidence="5">The sequence shown here is derived from an EMBL/GenBank/DDBJ whole genome shotgun (WGS) entry which is preliminary data.</text>
</comment>
<keyword evidence="1" id="KW-0808">Transferase</keyword>
<dbReference type="EMBL" id="JADOUF010000001">
    <property type="protein sequence ID" value="MBG6139866.1"/>
    <property type="molecule type" value="Genomic_DNA"/>
</dbReference>
<dbReference type="RefSeq" id="WP_197006478.1">
    <property type="nucleotide sequence ID" value="NZ_BONS01000006.1"/>
</dbReference>
<dbReference type="GO" id="GO:0008976">
    <property type="term" value="F:polyphosphate kinase activity"/>
    <property type="evidence" value="ECO:0007669"/>
    <property type="project" value="InterPro"/>
</dbReference>
<protein>
    <submittedName>
        <fullName evidence="5">PPK2 family polyphosphate:nucleotide phosphotransferase</fullName>
    </submittedName>
</protein>
<dbReference type="GO" id="GO:0006797">
    <property type="term" value="P:polyphosphate metabolic process"/>
    <property type="evidence" value="ECO:0007669"/>
    <property type="project" value="InterPro"/>
</dbReference>
<reference evidence="5" key="1">
    <citation type="submission" date="2020-11" db="EMBL/GenBank/DDBJ databases">
        <title>Sequencing the genomes of 1000 actinobacteria strains.</title>
        <authorList>
            <person name="Klenk H.-P."/>
        </authorList>
    </citation>
    <scope>NUCLEOTIDE SEQUENCE</scope>
    <source>
        <strain evidence="5">DSM 45356</strain>
    </source>
</reference>
<accession>A0A8J7KN44</accession>
<dbReference type="PANTHER" id="PTHR34383">
    <property type="entry name" value="POLYPHOSPHATE:AMP PHOSPHOTRANSFERASE-RELATED"/>
    <property type="match status" value="1"/>
</dbReference>
<keyword evidence="2" id="KW-0418">Kinase</keyword>
<feature type="domain" description="Polyphosphate kinase-2-related" evidence="4">
    <location>
        <begin position="51"/>
        <end position="257"/>
    </location>
</feature>
<organism evidence="5 6">
    <name type="scientific">Longispora fulva</name>
    <dbReference type="NCBI Taxonomy" id="619741"/>
    <lineage>
        <taxon>Bacteria</taxon>
        <taxon>Bacillati</taxon>
        <taxon>Actinomycetota</taxon>
        <taxon>Actinomycetes</taxon>
        <taxon>Micromonosporales</taxon>
        <taxon>Micromonosporaceae</taxon>
        <taxon>Longispora</taxon>
    </lineage>
</organism>
<dbReference type="Gene3D" id="3.40.50.300">
    <property type="entry name" value="P-loop containing nucleotide triphosphate hydrolases"/>
    <property type="match status" value="1"/>
</dbReference>
<evidence type="ECO:0000256" key="2">
    <source>
        <dbReference type="ARBA" id="ARBA00022777"/>
    </source>
</evidence>